<dbReference type="EMBL" id="JAEHOE010000002">
    <property type="protein sequence ID" value="KAG2501069.1"/>
    <property type="molecule type" value="Genomic_DNA"/>
</dbReference>
<evidence type="ECO:0000313" key="2">
    <source>
        <dbReference type="EMBL" id="KAG2501069.1"/>
    </source>
</evidence>
<reference evidence="2" key="1">
    <citation type="journal article" date="2020" name="bioRxiv">
        <title>Comparative genomics of Chlamydomonas.</title>
        <authorList>
            <person name="Craig R.J."/>
            <person name="Hasan A.R."/>
            <person name="Ness R.W."/>
            <person name="Keightley P.D."/>
        </authorList>
    </citation>
    <scope>NUCLEOTIDE SEQUENCE</scope>
    <source>
        <strain evidence="2">CCAP 11/70</strain>
    </source>
</reference>
<keyword evidence="1" id="KW-1133">Transmembrane helix</keyword>
<organism evidence="2 3">
    <name type="scientific">Edaphochlamys debaryana</name>
    <dbReference type="NCBI Taxonomy" id="47281"/>
    <lineage>
        <taxon>Eukaryota</taxon>
        <taxon>Viridiplantae</taxon>
        <taxon>Chlorophyta</taxon>
        <taxon>core chlorophytes</taxon>
        <taxon>Chlorophyceae</taxon>
        <taxon>CS clade</taxon>
        <taxon>Chlamydomonadales</taxon>
        <taxon>Chlamydomonadales incertae sedis</taxon>
        <taxon>Edaphochlamys</taxon>
    </lineage>
</organism>
<comment type="caution">
    <text evidence="2">The sequence shown here is derived from an EMBL/GenBank/DDBJ whole genome shotgun (WGS) entry which is preliminary data.</text>
</comment>
<keyword evidence="3" id="KW-1185">Reference proteome</keyword>
<sequence length="104" mass="10873">MSAFSAAAAGVRFVDISAEGFADRAYRLHYNDAQHRNDTFAAWGTALGFAAAALLLPRGAPAYPWAVAGGAAAGSAAGVAAHMLTRPAEMRYPNKALHELLRTD</sequence>
<dbReference type="AlphaFoldDB" id="A0A836C6M0"/>
<feature type="transmembrane region" description="Helical" evidence="1">
    <location>
        <begin position="40"/>
        <end position="56"/>
    </location>
</feature>
<evidence type="ECO:0000256" key="1">
    <source>
        <dbReference type="SAM" id="Phobius"/>
    </source>
</evidence>
<keyword evidence="1" id="KW-0472">Membrane</keyword>
<gene>
    <name evidence="2" type="ORF">HYH03_000888</name>
</gene>
<accession>A0A836C6M0</accession>
<evidence type="ECO:0000313" key="3">
    <source>
        <dbReference type="Proteomes" id="UP000612055"/>
    </source>
</evidence>
<feature type="transmembrane region" description="Helical" evidence="1">
    <location>
        <begin position="62"/>
        <end position="85"/>
    </location>
</feature>
<keyword evidence="1" id="KW-0812">Transmembrane</keyword>
<name>A0A836C6M0_9CHLO</name>
<protein>
    <submittedName>
        <fullName evidence="2">Uncharacterized protein</fullName>
    </submittedName>
</protein>
<dbReference type="Proteomes" id="UP000612055">
    <property type="component" value="Unassembled WGS sequence"/>
</dbReference>
<proteinExistence type="predicted"/>